<gene>
    <name evidence="1" type="ORF">L195_g036200</name>
</gene>
<dbReference type="AlphaFoldDB" id="A0A2K3LNX0"/>
<organism evidence="1 2">
    <name type="scientific">Trifolium pratense</name>
    <name type="common">Red clover</name>
    <dbReference type="NCBI Taxonomy" id="57577"/>
    <lineage>
        <taxon>Eukaryota</taxon>
        <taxon>Viridiplantae</taxon>
        <taxon>Streptophyta</taxon>
        <taxon>Embryophyta</taxon>
        <taxon>Tracheophyta</taxon>
        <taxon>Spermatophyta</taxon>
        <taxon>Magnoliopsida</taxon>
        <taxon>eudicotyledons</taxon>
        <taxon>Gunneridae</taxon>
        <taxon>Pentapetalae</taxon>
        <taxon>rosids</taxon>
        <taxon>fabids</taxon>
        <taxon>Fabales</taxon>
        <taxon>Fabaceae</taxon>
        <taxon>Papilionoideae</taxon>
        <taxon>50 kb inversion clade</taxon>
        <taxon>NPAAA clade</taxon>
        <taxon>Hologalegina</taxon>
        <taxon>IRL clade</taxon>
        <taxon>Trifolieae</taxon>
        <taxon>Trifolium</taxon>
    </lineage>
</organism>
<evidence type="ECO:0000313" key="1">
    <source>
        <dbReference type="EMBL" id="PNX80203.1"/>
    </source>
</evidence>
<reference evidence="1 2" key="1">
    <citation type="journal article" date="2014" name="Am. J. Bot.">
        <title>Genome assembly and annotation for red clover (Trifolium pratense; Fabaceae).</title>
        <authorList>
            <person name="Istvanek J."/>
            <person name="Jaros M."/>
            <person name="Krenek A."/>
            <person name="Repkova J."/>
        </authorList>
    </citation>
    <scope>NUCLEOTIDE SEQUENCE [LARGE SCALE GENOMIC DNA]</scope>
    <source>
        <strain evidence="2">cv. Tatra</strain>
        <tissue evidence="1">Young leaves</tissue>
    </source>
</reference>
<dbReference type="Proteomes" id="UP000236291">
    <property type="component" value="Unassembled WGS sequence"/>
</dbReference>
<dbReference type="EMBL" id="ASHM01037474">
    <property type="protein sequence ID" value="PNX80203.1"/>
    <property type="molecule type" value="Genomic_DNA"/>
</dbReference>
<comment type="caution">
    <text evidence="1">The sequence shown here is derived from an EMBL/GenBank/DDBJ whole genome shotgun (WGS) entry which is preliminary data.</text>
</comment>
<name>A0A2K3LNX0_TRIPR</name>
<sequence>MSRFGSESRYEVEFFSDAIDCYCSGKRVEENTKKENLDDLLSVCGVYRRVQFSL</sequence>
<accession>A0A2K3LNX0</accession>
<protein>
    <submittedName>
        <fullName evidence="1">Uncharacterized protein</fullName>
    </submittedName>
</protein>
<reference evidence="1 2" key="2">
    <citation type="journal article" date="2017" name="Front. Plant Sci.">
        <title>Gene Classification and Mining of Molecular Markers Useful in Red Clover (Trifolium pratense) Breeding.</title>
        <authorList>
            <person name="Istvanek J."/>
            <person name="Dluhosova J."/>
            <person name="Dluhos P."/>
            <person name="Patkova L."/>
            <person name="Nedelnik J."/>
            <person name="Repkova J."/>
        </authorList>
    </citation>
    <scope>NUCLEOTIDE SEQUENCE [LARGE SCALE GENOMIC DNA]</scope>
    <source>
        <strain evidence="2">cv. Tatra</strain>
        <tissue evidence="1">Young leaves</tissue>
    </source>
</reference>
<proteinExistence type="predicted"/>
<evidence type="ECO:0000313" key="2">
    <source>
        <dbReference type="Proteomes" id="UP000236291"/>
    </source>
</evidence>